<gene>
    <name evidence="2" type="ORF">EII10_10180</name>
</gene>
<dbReference type="AlphaFoldDB" id="A0A3P1V0U2"/>
<evidence type="ECO:0000313" key="2">
    <source>
        <dbReference type="EMBL" id="RRD26213.1"/>
    </source>
</evidence>
<name>A0A3P1V0U2_9ACTO</name>
<dbReference type="PANTHER" id="PTHR47129:SF1">
    <property type="entry name" value="NMRA-LIKE DOMAIN-CONTAINING PROTEIN"/>
    <property type="match status" value="1"/>
</dbReference>
<dbReference type="InterPro" id="IPR052718">
    <property type="entry name" value="NmrA-type_oxidoreductase"/>
</dbReference>
<dbReference type="SUPFAM" id="SSF51735">
    <property type="entry name" value="NAD(P)-binding Rossmann-fold domains"/>
    <property type="match status" value="1"/>
</dbReference>
<dbReference type="PANTHER" id="PTHR47129">
    <property type="entry name" value="QUINONE OXIDOREDUCTASE 2"/>
    <property type="match status" value="1"/>
</dbReference>
<dbReference type="EMBL" id="RQZC01000021">
    <property type="protein sequence ID" value="RRD26213.1"/>
    <property type="molecule type" value="Genomic_DNA"/>
</dbReference>
<dbReference type="CDD" id="cd05269">
    <property type="entry name" value="TMR_SDR_a"/>
    <property type="match status" value="1"/>
</dbReference>
<comment type="caution">
    <text evidence="2">The sequence shown here is derived from an EMBL/GenBank/DDBJ whole genome shotgun (WGS) entry which is preliminary data.</text>
</comment>
<dbReference type="Pfam" id="PF13460">
    <property type="entry name" value="NAD_binding_10"/>
    <property type="match status" value="1"/>
</dbReference>
<dbReference type="OrthoDB" id="3243290at2"/>
<proteinExistence type="predicted"/>
<reference evidence="2 3" key="1">
    <citation type="submission" date="2018-11" db="EMBL/GenBank/DDBJ databases">
        <title>Genomes From Bacteria Associated with the Canine Oral Cavity: a Test Case for Automated Genome-Based Taxonomic Assignment.</title>
        <authorList>
            <person name="Coil D.A."/>
            <person name="Jospin G."/>
            <person name="Darling A.E."/>
            <person name="Wallis C."/>
            <person name="Davis I.J."/>
            <person name="Harris S."/>
            <person name="Eisen J.A."/>
            <person name="Holcombe L.J."/>
            <person name="O'Flynn C."/>
        </authorList>
    </citation>
    <scope>NUCLEOTIDE SEQUENCE [LARGE SCALE GENOMIC DNA]</scope>
    <source>
        <strain evidence="2 3">OH5050</strain>
    </source>
</reference>
<evidence type="ECO:0000259" key="1">
    <source>
        <dbReference type="Pfam" id="PF13460"/>
    </source>
</evidence>
<evidence type="ECO:0000313" key="3">
    <source>
        <dbReference type="Proteomes" id="UP000271272"/>
    </source>
</evidence>
<feature type="domain" description="NAD(P)-binding" evidence="1">
    <location>
        <begin position="21"/>
        <end position="191"/>
    </location>
</feature>
<sequence>MTEVDEAATSQTATPTLAITGATGRVGAMVARDLRAAGPAPRLLVRDASRAPAWAQDVAVAGYGDGRAARRALAGIDLLLMVSATESEHRLEEHRTFIGAAASAGVRHVVYTSFLGASPQATFTLSRTHWHTEAALRESGMAFTFLRDSFYTDFLIEVSADGAITGPAGEGRVATVARSDVAAAAAAVLRDLAAGETRHEGATYNLTGPQALTMAEAARIITEATGRPTVYHRETVEEAYASRAHYGAPRWEVDAWVSTYTAIASGELSTVTDDVARLTGRPPLSLADLLRSGPTA</sequence>
<protein>
    <submittedName>
        <fullName evidence="2">SDR family oxidoreductase</fullName>
    </submittedName>
</protein>
<dbReference type="InterPro" id="IPR036291">
    <property type="entry name" value="NAD(P)-bd_dom_sf"/>
</dbReference>
<dbReference type="Gene3D" id="3.90.25.10">
    <property type="entry name" value="UDP-galactose 4-epimerase, domain 1"/>
    <property type="match status" value="1"/>
</dbReference>
<dbReference type="RefSeq" id="WP_124934397.1">
    <property type="nucleotide sequence ID" value="NZ_RQZC01000021.1"/>
</dbReference>
<dbReference type="InterPro" id="IPR016040">
    <property type="entry name" value="NAD(P)-bd_dom"/>
</dbReference>
<dbReference type="Proteomes" id="UP000271272">
    <property type="component" value="Unassembled WGS sequence"/>
</dbReference>
<accession>A0A3P1V0U2</accession>
<organism evidence="2 3">
    <name type="scientific">Actinomyces bowdenii</name>
    <dbReference type="NCBI Taxonomy" id="131109"/>
    <lineage>
        <taxon>Bacteria</taxon>
        <taxon>Bacillati</taxon>
        <taxon>Actinomycetota</taxon>
        <taxon>Actinomycetes</taxon>
        <taxon>Actinomycetales</taxon>
        <taxon>Actinomycetaceae</taxon>
        <taxon>Actinomyces</taxon>
    </lineage>
</organism>
<dbReference type="Gene3D" id="3.40.50.720">
    <property type="entry name" value="NAD(P)-binding Rossmann-like Domain"/>
    <property type="match status" value="1"/>
</dbReference>
<keyword evidence="3" id="KW-1185">Reference proteome</keyword>